<proteinExistence type="predicted"/>
<organism evidence="2">
    <name type="scientific">Aphanomyces stellatus</name>
    <dbReference type="NCBI Taxonomy" id="120398"/>
    <lineage>
        <taxon>Eukaryota</taxon>
        <taxon>Sar</taxon>
        <taxon>Stramenopiles</taxon>
        <taxon>Oomycota</taxon>
        <taxon>Saprolegniomycetes</taxon>
        <taxon>Saprolegniales</taxon>
        <taxon>Verrucalvaceae</taxon>
        <taxon>Aphanomyces</taxon>
    </lineage>
</organism>
<feature type="non-terminal residue" evidence="2">
    <location>
        <position position="189"/>
    </location>
</feature>
<feature type="non-terminal residue" evidence="2">
    <location>
        <position position="1"/>
    </location>
</feature>
<sequence length="189" mass="21882">MSYLMARQLRIENAKKLIRKQEEKARYKRTHGRSPSRSPSPEPAAPTIPQATAHWHPVEGFYDSAEEEAETEDFEPNADDMKAARRQLNKEAAAKCERKWGVNPRGPRSRATLEPRPVDTPLPVNMITSKIEAPEFTSMDRMFLIGWLKKRERYERDLEAEARPLGGWWKHQAKSWKDSMNPDLLRAVC</sequence>
<dbReference type="EMBL" id="VJMH01001888">
    <property type="protein sequence ID" value="KAF0710772.1"/>
    <property type="molecule type" value="Genomic_DNA"/>
</dbReference>
<comment type="caution">
    <text evidence="2">The sequence shown here is derived from an EMBL/GenBank/DDBJ whole genome shotgun (WGS) entry which is preliminary data.</text>
</comment>
<feature type="region of interest" description="Disordered" evidence="1">
    <location>
        <begin position="92"/>
        <end position="117"/>
    </location>
</feature>
<evidence type="ECO:0000313" key="2">
    <source>
        <dbReference type="EMBL" id="KAF0710772.1"/>
    </source>
</evidence>
<accession>A0A6A4ZGF5</accession>
<protein>
    <submittedName>
        <fullName evidence="2">Uncharacterized protein</fullName>
    </submittedName>
</protein>
<reference evidence="2" key="1">
    <citation type="submission" date="2019-06" db="EMBL/GenBank/DDBJ databases">
        <title>Genomics analysis of Aphanomyces spp. identifies a new class of oomycete effector associated with host adaptation.</title>
        <authorList>
            <person name="Gaulin E."/>
        </authorList>
    </citation>
    <scope>NUCLEOTIDE SEQUENCE</scope>
    <source>
        <strain evidence="2">CBS 578.67</strain>
    </source>
</reference>
<dbReference type="AlphaFoldDB" id="A0A6A4ZGF5"/>
<feature type="compositionally biased region" description="Basic and acidic residues" evidence="1">
    <location>
        <begin position="15"/>
        <end position="25"/>
    </location>
</feature>
<evidence type="ECO:0000256" key="1">
    <source>
        <dbReference type="SAM" id="MobiDB-lite"/>
    </source>
</evidence>
<name>A0A6A4ZGF5_9STRA</name>
<gene>
    <name evidence="2" type="ORF">As57867_005461</name>
</gene>
<feature type="region of interest" description="Disordered" evidence="1">
    <location>
        <begin position="15"/>
        <end position="56"/>
    </location>
</feature>